<evidence type="ECO:0000256" key="2">
    <source>
        <dbReference type="ARBA" id="ARBA00022475"/>
    </source>
</evidence>
<feature type="transmembrane region" description="Helical" evidence="6">
    <location>
        <begin position="6"/>
        <end position="25"/>
    </location>
</feature>
<dbReference type="Pfam" id="PF13396">
    <property type="entry name" value="PLDc_N"/>
    <property type="match status" value="1"/>
</dbReference>
<dbReference type="InterPro" id="IPR027379">
    <property type="entry name" value="CLS_N"/>
</dbReference>
<comment type="caution">
    <text evidence="8">The sequence shown here is derived from an EMBL/GenBank/DDBJ whole genome shotgun (WGS) entry which is preliminary data.</text>
</comment>
<feature type="domain" description="Cardiolipin synthase N-terminal" evidence="7">
    <location>
        <begin position="14"/>
        <end position="56"/>
    </location>
</feature>
<keyword evidence="5 6" id="KW-0472">Membrane</keyword>
<sequence length="63" mass="6733">MLEIGGIGGLIILVLDIWAIISVIGSRAGTGAKVLWCLLIILLPVIGFLIWLIAGPRAEPRTR</sequence>
<evidence type="ECO:0000256" key="3">
    <source>
        <dbReference type="ARBA" id="ARBA00022692"/>
    </source>
</evidence>
<keyword evidence="3 6" id="KW-0812">Transmembrane</keyword>
<dbReference type="OrthoDB" id="8455471at2"/>
<proteinExistence type="predicted"/>
<evidence type="ECO:0000259" key="7">
    <source>
        <dbReference type="Pfam" id="PF13396"/>
    </source>
</evidence>
<evidence type="ECO:0000256" key="1">
    <source>
        <dbReference type="ARBA" id="ARBA00004651"/>
    </source>
</evidence>
<gene>
    <name evidence="8" type="ORF">EAT49_05465</name>
</gene>
<evidence type="ECO:0000256" key="4">
    <source>
        <dbReference type="ARBA" id="ARBA00022989"/>
    </source>
</evidence>
<name>A0A3N2R8F6_9RHOB</name>
<dbReference type="RefSeq" id="WP_123641276.1">
    <property type="nucleotide sequence ID" value="NZ_ML119082.1"/>
</dbReference>
<dbReference type="AlphaFoldDB" id="A0A3N2R8F6"/>
<evidence type="ECO:0000313" key="8">
    <source>
        <dbReference type="EMBL" id="ROU03744.1"/>
    </source>
</evidence>
<protein>
    <submittedName>
        <fullName evidence="8">PLDc_N domain-containing protein</fullName>
    </submittedName>
</protein>
<keyword evidence="9" id="KW-1185">Reference proteome</keyword>
<accession>A0A3N2R8F6</accession>
<dbReference type="GO" id="GO:0005886">
    <property type="term" value="C:plasma membrane"/>
    <property type="evidence" value="ECO:0007669"/>
    <property type="project" value="UniProtKB-SubCell"/>
</dbReference>
<dbReference type="EMBL" id="RDRB01000002">
    <property type="protein sequence ID" value="ROU03744.1"/>
    <property type="molecule type" value="Genomic_DNA"/>
</dbReference>
<keyword evidence="2" id="KW-1003">Cell membrane</keyword>
<evidence type="ECO:0000256" key="6">
    <source>
        <dbReference type="SAM" id="Phobius"/>
    </source>
</evidence>
<comment type="subcellular location">
    <subcellularLocation>
        <location evidence="1">Cell membrane</location>
        <topology evidence="1">Multi-pass membrane protein</topology>
    </subcellularLocation>
</comment>
<feature type="transmembrane region" description="Helical" evidence="6">
    <location>
        <begin position="34"/>
        <end position="54"/>
    </location>
</feature>
<evidence type="ECO:0000256" key="5">
    <source>
        <dbReference type="ARBA" id="ARBA00023136"/>
    </source>
</evidence>
<reference evidence="8 9" key="1">
    <citation type="submission" date="2018-10" db="EMBL/GenBank/DDBJ databases">
        <title>Histidinibacterium lentulum gen. nov., sp. nov., a marine bacterium from the culture broth of Picochlorum sp. 122.</title>
        <authorList>
            <person name="Wang G."/>
        </authorList>
    </citation>
    <scope>NUCLEOTIDE SEQUENCE [LARGE SCALE GENOMIC DNA]</scope>
    <source>
        <strain evidence="8 9">B17</strain>
    </source>
</reference>
<dbReference type="Proteomes" id="UP000268016">
    <property type="component" value="Unassembled WGS sequence"/>
</dbReference>
<keyword evidence="4 6" id="KW-1133">Transmembrane helix</keyword>
<evidence type="ECO:0000313" key="9">
    <source>
        <dbReference type="Proteomes" id="UP000268016"/>
    </source>
</evidence>
<organism evidence="8 9">
    <name type="scientific">Histidinibacterium lentulum</name>
    <dbReference type="NCBI Taxonomy" id="2480588"/>
    <lineage>
        <taxon>Bacteria</taxon>
        <taxon>Pseudomonadati</taxon>
        <taxon>Pseudomonadota</taxon>
        <taxon>Alphaproteobacteria</taxon>
        <taxon>Rhodobacterales</taxon>
        <taxon>Paracoccaceae</taxon>
        <taxon>Histidinibacterium</taxon>
    </lineage>
</organism>